<reference evidence="1 2" key="1">
    <citation type="submission" date="2021-01" db="EMBL/GenBank/DDBJ databases">
        <title>Genomic Encyclopedia of Type Strains, Phase IV (KMG-IV): sequencing the most valuable type-strain genomes for metagenomic binning, comparative biology and taxonomic classification.</title>
        <authorList>
            <person name="Goeker M."/>
        </authorList>
    </citation>
    <scope>NUCLEOTIDE SEQUENCE [LARGE SCALE GENOMIC DNA]</scope>
    <source>
        <strain evidence="1 2">DSM 27513</strain>
    </source>
</reference>
<dbReference type="PIRSF" id="PIRSF008502">
    <property type="entry name" value="UCP008502"/>
    <property type="match status" value="1"/>
</dbReference>
<keyword evidence="2" id="KW-1185">Reference proteome</keyword>
<dbReference type="RefSeq" id="WP_205017418.1">
    <property type="nucleotide sequence ID" value="NZ_JAFBEI010000027.1"/>
</dbReference>
<name>A0ABS2PM79_9STRE</name>
<dbReference type="Gene3D" id="3.30.70.1280">
    <property type="entry name" value="SP0830-like domains"/>
    <property type="match status" value="1"/>
</dbReference>
<dbReference type="Pfam" id="PF08002">
    <property type="entry name" value="DUF1697"/>
    <property type="match status" value="1"/>
</dbReference>
<dbReference type="InterPro" id="IPR012545">
    <property type="entry name" value="DUF1697"/>
</dbReference>
<dbReference type="Proteomes" id="UP000809081">
    <property type="component" value="Unassembled WGS sequence"/>
</dbReference>
<accession>A0ABS2PM79</accession>
<dbReference type="EMBL" id="JAFBEI010000027">
    <property type="protein sequence ID" value="MBM7636545.1"/>
    <property type="molecule type" value="Genomic_DNA"/>
</dbReference>
<dbReference type="PANTHER" id="PTHR36439:SF1">
    <property type="entry name" value="DUF1697 DOMAIN-CONTAINING PROTEIN"/>
    <property type="match status" value="1"/>
</dbReference>
<evidence type="ECO:0000313" key="1">
    <source>
        <dbReference type="EMBL" id="MBM7636545.1"/>
    </source>
</evidence>
<dbReference type="SUPFAM" id="SSF160379">
    <property type="entry name" value="SP0830-like"/>
    <property type="match status" value="1"/>
</dbReference>
<organism evidence="1 2">
    <name type="scientific">Streptococcus saliviloxodontae</name>
    <dbReference type="NCBI Taxonomy" id="1349416"/>
    <lineage>
        <taxon>Bacteria</taxon>
        <taxon>Bacillati</taxon>
        <taxon>Bacillota</taxon>
        <taxon>Bacilli</taxon>
        <taxon>Lactobacillales</taxon>
        <taxon>Streptococcaceae</taxon>
        <taxon>Streptococcus</taxon>
    </lineage>
</organism>
<sequence length="179" mass="20753">MRYCLLLRGINVGGRNKVVMAELKALLTAQGYEEVASYINSGNLFLTSSKAEPDLRQELKNLLAQHYPFVAQFSLFSQEAYEVERQQLPTWWQEDLARKDALFYTQTVTKELLEQELANLNLGDEVLYFGDLAAYWGKYDEKTYAQTVYHKQFAKTKSYKQVTIRNHKTFAKLADFLAQ</sequence>
<evidence type="ECO:0000313" key="2">
    <source>
        <dbReference type="Proteomes" id="UP000809081"/>
    </source>
</evidence>
<gene>
    <name evidence="1" type="ORF">JOC31_001369</name>
</gene>
<dbReference type="Gene3D" id="3.30.70.1260">
    <property type="entry name" value="bacterial protein sp0830 like"/>
    <property type="match status" value="1"/>
</dbReference>
<protein>
    <submittedName>
        <fullName evidence="1">Uncharacterized protein (DUF1697 family)</fullName>
    </submittedName>
</protein>
<dbReference type="PANTHER" id="PTHR36439">
    <property type="entry name" value="BLL4334 PROTEIN"/>
    <property type="match status" value="1"/>
</dbReference>
<comment type="caution">
    <text evidence="1">The sequence shown here is derived from an EMBL/GenBank/DDBJ whole genome shotgun (WGS) entry which is preliminary data.</text>
</comment>
<proteinExistence type="predicted"/>